<dbReference type="HAMAP" id="MF_00385">
    <property type="entry name" value="Ribosomal_bS16"/>
    <property type="match status" value="1"/>
</dbReference>
<gene>
    <name evidence="4" type="primary">rps16</name>
    <name evidence="5" type="ORF">Rhodc_006</name>
</gene>
<dbReference type="NCBIfam" id="TIGR00002">
    <property type="entry name" value="S16"/>
    <property type="match status" value="1"/>
</dbReference>
<comment type="similarity">
    <text evidence="1">Belongs to the bacterial ribosomal protein bS16 family.</text>
</comment>
<dbReference type="EMBL" id="KX284728">
    <property type="protein sequence ID" value="ASK39554.1"/>
    <property type="molecule type" value="Genomic_DNA"/>
</dbReference>
<dbReference type="InterPro" id="IPR000307">
    <property type="entry name" value="Ribosomal_bS16"/>
</dbReference>
<evidence type="ECO:0000256" key="1">
    <source>
        <dbReference type="ARBA" id="ARBA00006668"/>
    </source>
</evidence>
<evidence type="ECO:0000313" key="4">
    <source>
        <dbReference type="EMBL" id="ARO91372.1"/>
    </source>
</evidence>
<proteinExistence type="inferred from homology"/>
<name>A0A1X9PV54_9RHOD</name>
<evidence type="ECO:0000256" key="2">
    <source>
        <dbReference type="ARBA" id="ARBA00022980"/>
    </source>
</evidence>
<keyword evidence="4" id="KW-0150">Chloroplast</keyword>
<geneLocation type="plastid" evidence="4"/>
<sequence>MIKIRLKRFGRKRQASYRIVIINSKTRRDGRPVEEVGFYNPITKETKVNTKRIKIWLDYGVQPTDTVKSLLSKAGLITLK</sequence>
<accession>A0A1X9PV54</accession>
<dbReference type="Pfam" id="PF00886">
    <property type="entry name" value="Ribosomal_S16"/>
    <property type="match status" value="1"/>
</dbReference>
<protein>
    <submittedName>
        <fullName evidence="4 5">Ribosomal protein S16</fullName>
    </submittedName>
</protein>
<dbReference type="GO" id="GO:0005739">
    <property type="term" value="C:mitochondrion"/>
    <property type="evidence" value="ECO:0007669"/>
    <property type="project" value="GOC"/>
</dbReference>
<evidence type="ECO:0000313" key="5">
    <source>
        <dbReference type="EMBL" id="ASK39554.1"/>
    </source>
</evidence>
<reference evidence="5" key="1">
    <citation type="journal article" date="2016" name="BMC Biol.">
        <title>Parallel evolution of highly conserved plastid genome architecture in red seaweeds and seed plants.</title>
        <authorList>
            <person name="Lee J."/>
            <person name="Cho C.H."/>
            <person name="Park S.I."/>
            <person name="Choi J.W."/>
            <person name="Song H.S."/>
            <person name="West J.A."/>
            <person name="Bhattacharya D."/>
            <person name="Yoon H.S."/>
        </authorList>
    </citation>
    <scope>NUCLEOTIDE SEQUENCE</scope>
</reference>
<reference evidence="5" key="3">
    <citation type="submission" date="2017-07" db="EMBL/GenBank/DDBJ databases">
        <authorList>
            <person name="Sun Z.S."/>
            <person name="Albrecht U."/>
            <person name="Echele G."/>
            <person name="Lee C.C."/>
        </authorList>
    </citation>
    <scope>NUCLEOTIDE SEQUENCE</scope>
</reference>
<dbReference type="SUPFAM" id="SSF54565">
    <property type="entry name" value="Ribosomal protein S16"/>
    <property type="match status" value="1"/>
</dbReference>
<dbReference type="PROSITE" id="PS00732">
    <property type="entry name" value="RIBOSOMAL_S16"/>
    <property type="match status" value="1"/>
</dbReference>
<dbReference type="GO" id="GO:0015935">
    <property type="term" value="C:small ribosomal subunit"/>
    <property type="evidence" value="ECO:0007669"/>
    <property type="project" value="TreeGrafter"/>
</dbReference>
<evidence type="ECO:0000256" key="3">
    <source>
        <dbReference type="ARBA" id="ARBA00023274"/>
    </source>
</evidence>
<keyword evidence="3" id="KW-0687">Ribonucleoprotein</keyword>
<dbReference type="EMBL" id="KY709212">
    <property type="protein sequence ID" value="ARO91372.1"/>
    <property type="molecule type" value="Genomic_DNA"/>
</dbReference>
<dbReference type="InterPro" id="IPR020592">
    <property type="entry name" value="Ribosomal_bS16_CS"/>
</dbReference>
<reference evidence="4" key="2">
    <citation type="submission" date="2017-03" db="EMBL/GenBank/DDBJ databases">
        <title>The new red algal subphylum Proteorhodophytina comprises the largest and most divergent plastid genomes known.</title>
        <authorList>
            <person name="Munoz-Gomez S.A."/>
            <person name="Mejia-Franco F.G."/>
            <person name="Durnin K."/>
            <person name="Morgan C."/>
            <person name="Grisdale C.J."/>
            <person name="Archibald J.M."/>
            <person name="Slamovits C.H."/>
        </authorList>
    </citation>
    <scope>NUCLEOTIDE SEQUENCE</scope>
    <source>
        <strain evidence="4">UTEX LB2715</strain>
    </source>
</reference>
<organism evidence="4">
    <name type="scientific">Rhodochaete parvula</name>
    <dbReference type="NCBI Taxonomy" id="110510"/>
    <lineage>
        <taxon>Eukaryota</taxon>
        <taxon>Rhodophyta</taxon>
        <taxon>Compsopogonophyceae</taxon>
        <taxon>Rhodochaetales</taxon>
        <taxon>Rhodochaetaceae</taxon>
        <taxon>Rhodochaete</taxon>
    </lineage>
</organism>
<dbReference type="GO" id="GO:0032543">
    <property type="term" value="P:mitochondrial translation"/>
    <property type="evidence" value="ECO:0007669"/>
    <property type="project" value="TreeGrafter"/>
</dbReference>
<dbReference type="InterPro" id="IPR023803">
    <property type="entry name" value="Ribosomal_bS16_dom_sf"/>
</dbReference>
<dbReference type="GO" id="GO:0003735">
    <property type="term" value="F:structural constituent of ribosome"/>
    <property type="evidence" value="ECO:0007669"/>
    <property type="project" value="InterPro"/>
</dbReference>
<dbReference type="AlphaFoldDB" id="A0A1X9PV54"/>
<dbReference type="PANTHER" id="PTHR12919">
    <property type="entry name" value="30S RIBOSOMAL PROTEIN S16"/>
    <property type="match status" value="1"/>
</dbReference>
<dbReference type="Gene3D" id="3.30.1320.10">
    <property type="match status" value="1"/>
</dbReference>
<dbReference type="PANTHER" id="PTHR12919:SF20">
    <property type="entry name" value="SMALL RIBOSOMAL SUBUNIT PROTEIN BS16M"/>
    <property type="match status" value="1"/>
</dbReference>
<keyword evidence="4" id="KW-0934">Plastid</keyword>
<keyword evidence="2 4" id="KW-0689">Ribosomal protein</keyword>